<evidence type="ECO:0000256" key="1">
    <source>
        <dbReference type="SAM" id="MobiDB-lite"/>
    </source>
</evidence>
<feature type="compositionally biased region" description="Polar residues" evidence="1">
    <location>
        <begin position="45"/>
        <end position="59"/>
    </location>
</feature>
<comment type="caution">
    <text evidence="2">The sequence shown here is derived from an EMBL/GenBank/DDBJ whole genome shotgun (WGS) entry which is preliminary data.</text>
</comment>
<accession>A0A7Z8P205</accession>
<feature type="region of interest" description="Disordered" evidence="1">
    <location>
        <begin position="35"/>
        <end position="59"/>
    </location>
</feature>
<keyword evidence="3" id="KW-1185">Reference proteome</keyword>
<organism evidence="2 3">
    <name type="scientific">Methanolobus vulcani</name>
    <dbReference type="NCBI Taxonomy" id="38026"/>
    <lineage>
        <taxon>Archaea</taxon>
        <taxon>Methanobacteriati</taxon>
        <taxon>Methanobacteriota</taxon>
        <taxon>Stenosarchaea group</taxon>
        <taxon>Methanomicrobia</taxon>
        <taxon>Methanosarcinales</taxon>
        <taxon>Methanosarcinaceae</taxon>
        <taxon>Methanolobus</taxon>
    </lineage>
</organism>
<reference evidence="2 3" key="1">
    <citation type="submission" date="2019-06" db="EMBL/GenBank/DDBJ databases">
        <title>Draft genome sequence of Methanolobus vulcani B1d.</title>
        <authorList>
            <person name="Creighbaum A.J."/>
            <person name="Ticak T."/>
            <person name="Hariraju D."/>
            <person name="Arivett B.A."/>
            <person name="Ferguson D.J.Jr."/>
        </authorList>
    </citation>
    <scope>NUCLEOTIDE SEQUENCE [LARGE SCALE GENOMIC DNA]</scope>
    <source>
        <strain evidence="2 3">B1d</strain>
    </source>
</reference>
<dbReference type="PROSITE" id="PS51257">
    <property type="entry name" value="PROKAR_LIPOPROTEIN"/>
    <property type="match status" value="1"/>
</dbReference>
<protein>
    <submittedName>
        <fullName evidence="2">Uncharacterized protein</fullName>
    </submittedName>
</protein>
<dbReference type="AlphaFoldDB" id="A0A7Z8P205"/>
<evidence type="ECO:0000313" key="3">
    <source>
        <dbReference type="Proteomes" id="UP000319335"/>
    </source>
</evidence>
<gene>
    <name evidence="2" type="ORF">FKV42_08385</name>
</gene>
<evidence type="ECO:0000313" key="2">
    <source>
        <dbReference type="EMBL" id="TQD25065.1"/>
    </source>
</evidence>
<proteinExistence type="predicted"/>
<dbReference type="RefSeq" id="WP_154809791.1">
    <property type="nucleotide sequence ID" value="NZ_VIAQ01000015.1"/>
</dbReference>
<name>A0A7Z8P205_9EURY</name>
<dbReference type="EMBL" id="VIAQ01000015">
    <property type="protein sequence ID" value="TQD25065.1"/>
    <property type="molecule type" value="Genomic_DNA"/>
</dbReference>
<dbReference type="Proteomes" id="UP000319335">
    <property type="component" value="Unassembled WGS sequence"/>
</dbReference>
<sequence length="59" mass="6667">MKMRKQTTMLLVSILMFSLIAGCITDDSTLETNPETLEVDRNNPNEDSQATTSMDNITW</sequence>